<dbReference type="EMBL" id="RKHO01000001">
    <property type="protein sequence ID" value="ROR90237.1"/>
    <property type="molecule type" value="Genomic_DNA"/>
</dbReference>
<keyword evidence="4" id="KW-1185">Reference proteome</keyword>
<gene>
    <name evidence="3" type="ORF">EDD33_1073</name>
</gene>
<proteinExistence type="predicted"/>
<sequence length="154" mass="17064">MPESDVFPHPGAGRAPGEGWTQSTPGFGRWLHDFTDGTWSWSEEMIAMYDAGLSNPGDVEAVFARLHPDDADRVRTSLERAMRTGAPLNGQYRFRTDTRGERVFAFFGDPVRIGRDMVVALRGYTIDVTDHVQAVARGMATEMVEELLGERSSG</sequence>
<protein>
    <submittedName>
        <fullName evidence="3">PAS domain-containing protein</fullName>
    </submittedName>
</protein>
<evidence type="ECO:0000256" key="1">
    <source>
        <dbReference type="SAM" id="MobiDB-lite"/>
    </source>
</evidence>
<dbReference type="CDD" id="cd00130">
    <property type="entry name" value="PAS"/>
    <property type="match status" value="1"/>
</dbReference>
<feature type="domain" description="PAS fold-3" evidence="2">
    <location>
        <begin position="40"/>
        <end position="111"/>
    </location>
</feature>
<name>A0A3N2CRS5_9ACTN</name>
<evidence type="ECO:0000259" key="2">
    <source>
        <dbReference type="Pfam" id="PF08447"/>
    </source>
</evidence>
<dbReference type="AlphaFoldDB" id="A0A3N2CRS5"/>
<evidence type="ECO:0000313" key="3">
    <source>
        <dbReference type="EMBL" id="ROR90237.1"/>
    </source>
</evidence>
<comment type="caution">
    <text evidence="3">The sequence shown here is derived from an EMBL/GenBank/DDBJ whole genome shotgun (WGS) entry which is preliminary data.</text>
</comment>
<dbReference type="Gene3D" id="3.30.450.20">
    <property type="entry name" value="PAS domain"/>
    <property type="match status" value="1"/>
</dbReference>
<dbReference type="InterPro" id="IPR035965">
    <property type="entry name" value="PAS-like_dom_sf"/>
</dbReference>
<dbReference type="RefSeq" id="WP_123389421.1">
    <property type="nucleotide sequence ID" value="NZ_RKHO01000001.1"/>
</dbReference>
<dbReference type="OrthoDB" id="3787288at2"/>
<dbReference type="InterPro" id="IPR000014">
    <property type="entry name" value="PAS"/>
</dbReference>
<organism evidence="3 4">
    <name type="scientific">Nocardioides aurantiacus</name>
    <dbReference type="NCBI Taxonomy" id="86796"/>
    <lineage>
        <taxon>Bacteria</taxon>
        <taxon>Bacillati</taxon>
        <taxon>Actinomycetota</taxon>
        <taxon>Actinomycetes</taxon>
        <taxon>Propionibacteriales</taxon>
        <taxon>Nocardioidaceae</taxon>
        <taxon>Nocardioides</taxon>
    </lineage>
</organism>
<accession>A0A3N2CRS5</accession>
<evidence type="ECO:0000313" key="4">
    <source>
        <dbReference type="Proteomes" id="UP000281738"/>
    </source>
</evidence>
<dbReference type="Proteomes" id="UP000281738">
    <property type="component" value="Unassembled WGS sequence"/>
</dbReference>
<dbReference type="InterPro" id="IPR013655">
    <property type="entry name" value="PAS_fold_3"/>
</dbReference>
<reference evidence="3 4" key="1">
    <citation type="submission" date="2018-11" db="EMBL/GenBank/DDBJ databases">
        <title>Sequencing the genomes of 1000 actinobacteria strains.</title>
        <authorList>
            <person name="Klenk H.-P."/>
        </authorList>
    </citation>
    <scope>NUCLEOTIDE SEQUENCE [LARGE SCALE GENOMIC DNA]</scope>
    <source>
        <strain evidence="3 4">DSM 12652</strain>
    </source>
</reference>
<dbReference type="SUPFAM" id="SSF55785">
    <property type="entry name" value="PYP-like sensor domain (PAS domain)"/>
    <property type="match status" value="1"/>
</dbReference>
<dbReference type="Pfam" id="PF08447">
    <property type="entry name" value="PAS_3"/>
    <property type="match status" value="1"/>
</dbReference>
<feature type="region of interest" description="Disordered" evidence="1">
    <location>
        <begin position="1"/>
        <end position="26"/>
    </location>
</feature>